<dbReference type="SMART" id="SM00382">
    <property type="entry name" value="AAA"/>
    <property type="match status" value="1"/>
</dbReference>
<dbReference type="GO" id="GO:0042626">
    <property type="term" value="F:ATPase-coupled transmembrane transporter activity"/>
    <property type="evidence" value="ECO:0007669"/>
    <property type="project" value="TreeGrafter"/>
</dbReference>
<evidence type="ECO:0000256" key="1">
    <source>
        <dbReference type="ARBA" id="ARBA00004202"/>
    </source>
</evidence>
<reference evidence="10 13" key="3">
    <citation type="submission" date="2021-03" db="EMBL/GenBank/DDBJ databases">
        <title>Genomic Encyclopedia of Type Strains, Phase IV (KMG-IV): sequencing the most valuable type-strain genomes for metagenomic binning, comparative biology and taxonomic classification.</title>
        <authorList>
            <person name="Goeker M."/>
        </authorList>
    </citation>
    <scope>NUCLEOTIDE SEQUENCE [LARGE SCALE GENOMIC DNA]</scope>
    <source>
        <strain evidence="10 13">DSM 22420</strain>
    </source>
</reference>
<dbReference type="FunFam" id="3.40.50.300:FF:000224">
    <property type="entry name" value="Energy-coupling factor transporter ATP-binding protein EcfA"/>
    <property type="match status" value="1"/>
</dbReference>
<dbReference type="SUPFAM" id="SSF52540">
    <property type="entry name" value="P-loop containing nucleoside triphosphate hydrolases"/>
    <property type="match status" value="1"/>
</dbReference>
<dbReference type="PROSITE" id="PS50893">
    <property type="entry name" value="ABC_TRANSPORTER_2"/>
    <property type="match status" value="1"/>
</dbReference>
<comment type="subcellular location">
    <subcellularLocation>
        <location evidence="1 8">Cell membrane</location>
        <topology evidence="1 8">Peripheral membrane protein</topology>
    </subcellularLocation>
</comment>
<dbReference type="InterPro" id="IPR027417">
    <property type="entry name" value="P-loop_NTPase"/>
</dbReference>
<comment type="subunit">
    <text evidence="8">Forms a stable energy-coupling factor (ECF) transporter complex composed of 2 membrane-embedded substrate-binding proteins (S component), 2 ATP-binding proteins (A component) and 2 transmembrane proteins (T component).</text>
</comment>
<sequence length="286" mass="32219">MTIQFKNTSVFYHRKTPFEYQALKDINTTFDAGKFYGLIGHTGSGKSTLIQTMNGLLLPSAGTVEVDGIQLTKKVKQKVIHLAKMKVGMVFQFPEHQLFESTVLKDVMFGPMNMGRSEETARKKACDYLQLLNVHESLLDKSPFELSGGQMRKVAIAGILAMEPNILILDEPTAGLDPVSHDETMQLFYDVYKKTGITVILITHDMNDVLKFTDEVKVMSQGSLIKEGITSEILSDGNFMEQYNLEIPHVIRLVQDLKKKGINLKGTPKDTADFIQLYEEWRQSHA</sequence>
<evidence type="ECO:0000256" key="2">
    <source>
        <dbReference type="ARBA" id="ARBA00022448"/>
    </source>
</evidence>
<accession>A0A1G8X152</accession>
<dbReference type="Pfam" id="PF00005">
    <property type="entry name" value="ABC_tran"/>
    <property type="match status" value="1"/>
</dbReference>
<keyword evidence="6" id="KW-1278">Translocase</keyword>
<keyword evidence="5 8" id="KW-0067">ATP-binding</keyword>
<dbReference type="InterPro" id="IPR003439">
    <property type="entry name" value="ABC_transporter-like_ATP-bd"/>
</dbReference>
<dbReference type="Proteomes" id="UP001519348">
    <property type="component" value="Unassembled WGS sequence"/>
</dbReference>
<evidence type="ECO:0000313" key="12">
    <source>
        <dbReference type="Proteomes" id="UP000242700"/>
    </source>
</evidence>
<dbReference type="PANTHER" id="PTHR43553">
    <property type="entry name" value="HEAVY METAL TRANSPORTER"/>
    <property type="match status" value="1"/>
</dbReference>
<dbReference type="PROSITE" id="PS00211">
    <property type="entry name" value="ABC_TRANSPORTER_1"/>
    <property type="match status" value="1"/>
</dbReference>
<dbReference type="CDD" id="cd03225">
    <property type="entry name" value="ABC_cobalt_CbiO_domain1"/>
    <property type="match status" value="1"/>
</dbReference>
<gene>
    <name evidence="10" type="ORF">J2Z27_001492</name>
    <name evidence="11" type="ORF">SAMN05216187_10329</name>
</gene>
<dbReference type="PANTHER" id="PTHR43553:SF27">
    <property type="entry name" value="ENERGY-COUPLING FACTOR TRANSPORTER ATP-BINDING PROTEIN ECFA2"/>
    <property type="match status" value="1"/>
</dbReference>
<dbReference type="GO" id="GO:0015087">
    <property type="term" value="F:cobalt ion transmembrane transporter activity"/>
    <property type="evidence" value="ECO:0007669"/>
    <property type="project" value="UniProtKB-ARBA"/>
</dbReference>
<keyword evidence="4 8" id="KW-0547">Nucleotide-binding</keyword>
<dbReference type="STRING" id="586411.SAMN05216187_10329"/>
<evidence type="ECO:0000256" key="3">
    <source>
        <dbReference type="ARBA" id="ARBA00022475"/>
    </source>
</evidence>
<evidence type="ECO:0000256" key="4">
    <source>
        <dbReference type="ARBA" id="ARBA00022741"/>
    </source>
</evidence>
<dbReference type="AlphaFoldDB" id="A0A1G8X152"/>
<evidence type="ECO:0000256" key="7">
    <source>
        <dbReference type="ARBA" id="ARBA00023136"/>
    </source>
</evidence>
<dbReference type="GO" id="GO:0005524">
    <property type="term" value="F:ATP binding"/>
    <property type="evidence" value="ECO:0007669"/>
    <property type="project" value="UniProtKB-UniRule"/>
</dbReference>
<evidence type="ECO:0000313" key="11">
    <source>
        <dbReference type="EMBL" id="SDJ84164.1"/>
    </source>
</evidence>
<dbReference type="Proteomes" id="UP000242700">
    <property type="component" value="Unassembled WGS sequence"/>
</dbReference>
<dbReference type="InterPro" id="IPR050095">
    <property type="entry name" value="ECF_ABC_transporter_ATP-bd"/>
</dbReference>
<dbReference type="InterPro" id="IPR003593">
    <property type="entry name" value="AAA+_ATPase"/>
</dbReference>
<comment type="similarity">
    <text evidence="8">Belongs to the ABC transporter superfamily. Energy-coupling factor EcfA family.</text>
</comment>
<dbReference type="EMBL" id="FNFI01000003">
    <property type="protein sequence ID" value="SDJ84164.1"/>
    <property type="molecule type" value="Genomic_DNA"/>
</dbReference>
<dbReference type="InterPro" id="IPR015856">
    <property type="entry name" value="ABC_transpr_CbiO/EcfA_su"/>
</dbReference>
<feature type="domain" description="ABC transporter" evidence="9">
    <location>
        <begin position="3"/>
        <end position="246"/>
    </location>
</feature>
<dbReference type="NCBIfam" id="TIGR04521">
    <property type="entry name" value="ECF_ATPase_2"/>
    <property type="match status" value="1"/>
</dbReference>
<keyword evidence="7 8" id="KW-0472">Membrane</keyword>
<comment type="function">
    <text evidence="8">ATP-binding (A) component of a common energy-coupling factor (ECF) ABC-transporter complex.</text>
</comment>
<dbReference type="GO" id="GO:0043190">
    <property type="term" value="C:ATP-binding cassette (ABC) transporter complex"/>
    <property type="evidence" value="ECO:0007669"/>
    <property type="project" value="TreeGrafter"/>
</dbReference>
<dbReference type="Gene3D" id="3.40.50.300">
    <property type="entry name" value="P-loop containing nucleotide triphosphate hydrolases"/>
    <property type="match status" value="1"/>
</dbReference>
<reference evidence="11" key="1">
    <citation type="submission" date="2016-10" db="EMBL/GenBank/DDBJ databases">
        <authorList>
            <person name="de Groot N.N."/>
        </authorList>
    </citation>
    <scope>NUCLEOTIDE SEQUENCE [LARGE SCALE GENOMIC DNA]</scope>
    <source>
        <strain evidence="11">CGMCC 1.8911</strain>
    </source>
</reference>
<dbReference type="EC" id="7.-.-.-" evidence="8"/>
<evidence type="ECO:0000313" key="10">
    <source>
        <dbReference type="EMBL" id="MBP1952444.1"/>
    </source>
</evidence>
<dbReference type="GO" id="GO:0016887">
    <property type="term" value="F:ATP hydrolysis activity"/>
    <property type="evidence" value="ECO:0007669"/>
    <property type="project" value="InterPro"/>
</dbReference>
<keyword evidence="10" id="KW-0378">Hydrolase</keyword>
<protein>
    <recommendedName>
        <fullName evidence="8">Energy-coupling factor transporter ATP-binding protein EcfA2</fullName>
        <ecNumber evidence="8">7.-.-.-</ecNumber>
    </recommendedName>
</protein>
<evidence type="ECO:0000313" key="13">
    <source>
        <dbReference type="Proteomes" id="UP001519348"/>
    </source>
</evidence>
<dbReference type="OrthoDB" id="9784332at2"/>
<dbReference type="RefSeq" id="WP_092595608.1">
    <property type="nucleotide sequence ID" value="NZ_BMCN01000002.1"/>
</dbReference>
<evidence type="ECO:0000256" key="6">
    <source>
        <dbReference type="ARBA" id="ARBA00022967"/>
    </source>
</evidence>
<keyword evidence="13" id="KW-1185">Reference proteome</keyword>
<evidence type="ECO:0000256" key="5">
    <source>
        <dbReference type="ARBA" id="ARBA00022840"/>
    </source>
</evidence>
<organism evidence="11 12">
    <name type="scientific">Jeotgalicoccus aerolatus</name>
    <dbReference type="NCBI Taxonomy" id="709510"/>
    <lineage>
        <taxon>Bacteria</taxon>
        <taxon>Bacillati</taxon>
        <taxon>Bacillota</taxon>
        <taxon>Bacilli</taxon>
        <taxon>Bacillales</taxon>
        <taxon>Staphylococcaceae</taxon>
        <taxon>Jeotgalicoccus</taxon>
    </lineage>
</organism>
<name>A0A1G8X152_9STAP</name>
<proteinExistence type="inferred from homology"/>
<keyword evidence="3 8" id="KW-1003">Cell membrane</keyword>
<dbReference type="EMBL" id="JAGGKN010000004">
    <property type="protein sequence ID" value="MBP1952444.1"/>
    <property type="molecule type" value="Genomic_DNA"/>
</dbReference>
<reference evidence="12" key="2">
    <citation type="submission" date="2016-10" db="EMBL/GenBank/DDBJ databases">
        <authorList>
            <person name="Varghese N."/>
            <person name="Submissions S."/>
        </authorList>
    </citation>
    <scope>NUCLEOTIDE SEQUENCE [LARGE SCALE GENOMIC DNA]</scope>
    <source>
        <strain evidence="12">CGMCC 1.8911</strain>
    </source>
</reference>
<dbReference type="InterPro" id="IPR017871">
    <property type="entry name" value="ABC_transporter-like_CS"/>
</dbReference>
<evidence type="ECO:0000256" key="8">
    <source>
        <dbReference type="RuleBase" id="RU365104"/>
    </source>
</evidence>
<dbReference type="InterPro" id="IPR030946">
    <property type="entry name" value="EcfA2"/>
</dbReference>
<keyword evidence="2 8" id="KW-0813">Transport</keyword>
<evidence type="ECO:0000259" key="9">
    <source>
        <dbReference type="PROSITE" id="PS50893"/>
    </source>
</evidence>